<keyword evidence="5" id="KW-0539">Nucleus</keyword>
<dbReference type="InterPro" id="IPR009072">
    <property type="entry name" value="Histone-fold"/>
</dbReference>
<dbReference type="AlphaFoldDB" id="A0AAW2HWQ7"/>
<reference evidence="8" key="1">
    <citation type="journal article" date="2024" name="Gigascience">
        <title>Chromosome-level genome of the poultry shaft louse Menopon gallinae provides insight into the host-switching and adaptive evolution of parasitic lice.</title>
        <authorList>
            <person name="Xu Y."/>
            <person name="Ma L."/>
            <person name="Liu S."/>
            <person name="Liang Y."/>
            <person name="Liu Q."/>
            <person name="He Z."/>
            <person name="Tian L."/>
            <person name="Duan Y."/>
            <person name="Cai W."/>
            <person name="Li H."/>
            <person name="Song F."/>
        </authorList>
    </citation>
    <scope>NUCLEOTIDE SEQUENCE</scope>
    <source>
        <strain evidence="8">Cailab_2023a</strain>
    </source>
</reference>
<dbReference type="GO" id="GO:0051123">
    <property type="term" value="P:RNA polymerase II preinitiation complex assembly"/>
    <property type="evidence" value="ECO:0007669"/>
    <property type="project" value="TreeGrafter"/>
</dbReference>
<evidence type="ECO:0000256" key="6">
    <source>
        <dbReference type="SAM" id="MobiDB-lite"/>
    </source>
</evidence>
<feature type="compositionally biased region" description="Basic and acidic residues" evidence="6">
    <location>
        <begin position="171"/>
        <end position="187"/>
    </location>
</feature>
<feature type="region of interest" description="Disordered" evidence="6">
    <location>
        <begin position="1"/>
        <end position="38"/>
    </location>
</feature>
<dbReference type="Gene3D" id="1.10.20.10">
    <property type="entry name" value="Histone, subunit A"/>
    <property type="match status" value="1"/>
</dbReference>
<dbReference type="PANTHER" id="PTHR10221">
    <property type="entry name" value="TRANSCRIPTION INITIATION FACTOR TFIID SUBUNIT 6"/>
    <property type="match status" value="1"/>
</dbReference>
<evidence type="ECO:0000256" key="4">
    <source>
        <dbReference type="ARBA" id="ARBA00023163"/>
    </source>
</evidence>
<keyword evidence="4" id="KW-0804">Transcription</keyword>
<comment type="similarity">
    <text evidence="2">Belongs to the TAF6 family.</text>
</comment>
<name>A0AAW2HWQ7_9NEOP</name>
<keyword evidence="3" id="KW-0805">Transcription regulation</keyword>
<evidence type="ECO:0000256" key="5">
    <source>
        <dbReference type="ARBA" id="ARBA00023242"/>
    </source>
</evidence>
<feature type="compositionally biased region" description="Basic and acidic residues" evidence="6">
    <location>
        <begin position="7"/>
        <end position="23"/>
    </location>
</feature>
<gene>
    <name evidence="8" type="ORF">PYX00_006766</name>
</gene>
<dbReference type="Gene3D" id="1.25.40.770">
    <property type="entry name" value="TAF6, C-terminal HEAT repeat domain"/>
    <property type="match status" value="1"/>
</dbReference>
<dbReference type="GO" id="GO:0046695">
    <property type="term" value="C:SLIK (SAGA-like) complex"/>
    <property type="evidence" value="ECO:0007669"/>
    <property type="project" value="InterPro"/>
</dbReference>
<organism evidence="8">
    <name type="scientific">Menopon gallinae</name>
    <name type="common">poultry shaft louse</name>
    <dbReference type="NCBI Taxonomy" id="328185"/>
    <lineage>
        <taxon>Eukaryota</taxon>
        <taxon>Metazoa</taxon>
        <taxon>Ecdysozoa</taxon>
        <taxon>Arthropoda</taxon>
        <taxon>Hexapoda</taxon>
        <taxon>Insecta</taxon>
        <taxon>Pterygota</taxon>
        <taxon>Neoptera</taxon>
        <taxon>Paraneoptera</taxon>
        <taxon>Psocodea</taxon>
        <taxon>Troctomorpha</taxon>
        <taxon>Phthiraptera</taxon>
        <taxon>Amblycera</taxon>
        <taxon>Menoponidae</taxon>
        <taxon>Menopon</taxon>
    </lineage>
</organism>
<dbReference type="GO" id="GO:0016251">
    <property type="term" value="F:RNA polymerase II general transcription initiation factor activity"/>
    <property type="evidence" value="ECO:0007669"/>
    <property type="project" value="InterPro"/>
</dbReference>
<evidence type="ECO:0000259" key="7">
    <source>
        <dbReference type="SMART" id="SM00803"/>
    </source>
</evidence>
<dbReference type="CDD" id="cd22932">
    <property type="entry name" value="HFD_TAF6L"/>
    <property type="match status" value="1"/>
</dbReference>
<dbReference type="GO" id="GO:0000124">
    <property type="term" value="C:SAGA complex"/>
    <property type="evidence" value="ECO:0007669"/>
    <property type="project" value="InterPro"/>
</dbReference>
<accession>A0AAW2HWQ7</accession>
<dbReference type="GO" id="GO:0003713">
    <property type="term" value="F:transcription coactivator activity"/>
    <property type="evidence" value="ECO:0007669"/>
    <property type="project" value="TreeGrafter"/>
</dbReference>
<dbReference type="GO" id="GO:0005669">
    <property type="term" value="C:transcription factor TFIID complex"/>
    <property type="evidence" value="ECO:0007669"/>
    <property type="project" value="InterPro"/>
</dbReference>
<dbReference type="CDD" id="cd08050">
    <property type="entry name" value="TAF6C"/>
    <property type="match status" value="1"/>
</dbReference>
<dbReference type="InterPro" id="IPR011442">
    <property type="entry name" value="TAF6_C"/>
</dbReference>
<dbReference type="InterPro" id="IPR004823">
    <property type="entry name" value="TAF_TATA-bd_Histone-like_dom"/>
</dbReference>
<dbReference type="EMBL" id="JARGDH010000003">
    <property type="protein sequence ID" value="KAL0274313.1"/>
    <property type="molecule type" value="Genomic_DNA"/>
</dbReference>
<evidence type="ECO:0000256" key="1">
    <source>
        <dbReference type="ARBA" id="ARBA00004123"/>
    </source>
</evidence>
<evidence type="ECO:0000256" key="3">
    <source>
        <dbReference type="ARBA" id="ARBA00023015"/>
    </source>
</evidence>
<proteinExistence type="inferred from homology"/>
<evidence type="ECO:0000256" key="2">
    <source>
        <dbReference type="ARBA" id="ARBA00007688"/>
    </source>
</evidence>
<feature type="region of interest" description="Disordered" evidence="6">
    <location>
        <begin position="171"/>
        <end position="220"/>
    </location>
</feature>
<dbReference type="GO" id="GO:0046982">
    <property type="term" value="F:protein heterodimerization activity"/>
    <property type="evidence" value="ECO:0007669"/>
    <property type="project" value="InterPro"/>
</dbReference>
<dbReference type="InterPro" id="IPR046344">
    <property type="entry name" value="TAF6_C_sf"/>
</dbReference>
<protein>
    <recommendedName>
        <fullName evidence="7">TATA box binding protein associated factor (TAF) histone-like fold domain-containing protein</fullName>
    </recommendedName>
</protein>
<feature type="domain" description="TATA box binding protein associated factor (TAF) histone-like fold" evidence="7">
    <location>
        <begin position="44"/>
        <end position="108"/>
    </location>
</feature>
<dbReference type="Pfam" id="PF07571">
    <property type="entry name" value="TAF6_C"/>
    <property type="match status" value="1"/>
</dbReference>
<comment type="caution">
    <text evidence="8">The sequence shown here is derived from an EMBL/GenBank/DDBJ whole genome shotgun (WGS) entry which is preliminary data.</text>
</comment>
<dbReference type="PANTHER" id="PTHR10221:SF22">
    <property type="entry name" value="TAF6-LIKE RNA POLYMERASE II P300_CBP-ASSOCIATED FACTOR-ASSOCIATED FACTOR 65 KDA SUBUNIT 6L"/>
    <property type="match status" value="1"/>
</dbReference>
<dbReference type="InterPro" id="IPR037796">
    <property type="entry name" value="TAF6"/>
</dbReference>
<comment type="subcellular location">
    <subcellularLocation>
        <location evidence="1">Nucleus</location>
    </subcellularLocation>
</comment>
<feature type="compositionally biased region" description="Polar residues" evidence="6">
    <location>
        <begin position="188"/>
        <end position="218"/>
    </location>
</feature>
<sequence>MGKIKKEKTSKNSHEKKSKGEISKKRKNGEKKKTSTDEGTRKYGYISANSVITMAEAAGFTGIQEDVAKNLAEDVTYRLRYIIQQCKKYMIHSRHKKLTCSDINEVFKMCDIPTIYGYNMESALHNFIYIKEADVYVLEDHMIDLPAFALTEIMVEQRPSLVLSGSWLKPEDSKCKSENKNRNEDTRTSNGEPHSSDNFKNSNSISPNYENQRVSNENVENETKIPTNLIKYYGITCNTILGHSDLKVVFQDLSKSSRILPIIPYLLNFITMTLKKLASERQIKRLLQSVEALSKNLRIDFSPYLATMRVINAMLLIVAVDKMNYDYHLRAYAARVLSVVLARWCTRDEQRTIVINKMGKLLSNLKASAKVHYGAIVLLTALGPEALNISFWGMLDQYLMYLQKLRQEWDQKTSKDPAMLEQVVLLAAVLLYRYPFSEELGDRLNVAKLDQYLYSYFGDALCNIRLNLLENPRFVSMLRNDNCSDSNETQTKKPSRTWKYLNIRFNREAPRITAESVFTLPKARKKRNSRIMFKFAGAIPVPEAGLKKKRFDAKYSQYVDGKEVDGRVVMIGKFRKICRVRPYSSVHLPVGCIYSVL</sequence>
<dbReference type="SUPFAM" id="SSF47113">
    <property type="entry name" value="Histone-fold"/>
    <property type="match status" value="1"/>
</dbReference>
<dbReference type="SMART" id="SM00803">
    <property type="entry name" value="TAF"/>
    <property type="match status" value="1"/>
</dbReference>
<evidence type="ECO:0000313" key="8">
    <source>
        <dbReference type="EMBL" id="KAL0274313.1"/>
    </source>
</evidence>
<dbReference type="Pfam" id="PF02969">
    <property type="entry name" value="TAF"/>
    <property type="match status" value="1"/>
</dbReference>